<dbReference type="EnsemblPlants" id="KQL26323">
    <property type="protein sequence ID" value="KQL26323"/>
    <property type="gene ID" value="SETIT_031810mg"/>
</dbReference>
<dbReference type="EMBL" id="AGNK02001298">
    <property type="status" value="NOT_ANNOTATED_CDS"/>
    <property type="molecule type" value="Genomic_DNA"/>
</dbReference>
<name>K3ZYX8_SETIT</name>
<proteinExistence type="predicted"/>
<sequence>MDGAGGSSAKSCKRAGIGPVVPVDREIIALEIGLGEMAPVSATLLAGVCKCLFVLRC</sequence>
<dbReference type="AlphaFoldDB" id="K3ZYX8"/>
<dbReference type="HOGENOM" id="CLU_3000045_0_0_1"/>
<keyword evidence="2" id="KW-1185">Reference proteome</keyword>
<dbReference type="Gramene" id="KQL26323">
    <property type="protein sequence ID" value="KQL26323"/>
    <property type="gene ID" value="SETIT_031810mg"/>
</dbReference>
<accession>K3ZYX8</accession>
<reference evidence="2" key="1">
    <citation type="journal article" date="2012" name="Nat. Biotechnol.">
        <title>Reference genome sequence of the model plant Setaria.</title>
        <authorList>
            <person name="Bennetzen J.L."/>
            <person name="Schmutz J."/>
            <person name="Wang H."/>
            <person name="Percifield R."/>
            <person name="Hawkins J."/>
            <person name="Pontaroli A.C."/>
            <person name="Estep M."/>
            <person name="Feng L."/>
            <person name="Vaughn J.N."/>
            <person name="Grimwood J."/>
            <person name="Jenkins J."/>
            <person name="Barry K."/>
            <person name="Lindquist E."/>
            <person name="Hellsten U."/>
            <person name="Deshpande S."/>
            <person name="Wang X."/>
            <person name="Wu X."/>
            <person name="Mitros T."/>
            <person name="Triplett J."/>
            <person name="Yang X."/>
            <person name="Ye C.Y."/>
            <person name="Mauro-Herrera M."/>
            <person name="Wang L."/>
            <person name="Li P."/>
            <person name="Sharma M."/>
            <person name="Sharma R."/>
            <person name="Ronald P.C."/>
            <person name="Panaud O."/>
            <person name="Kellogg E.A."/>
            <person name="Brutnell T.P."/>
            <person name="Doust A.N."/>
            <person name="Tuskan G.A."/>
            <person name="Rokhsar D."/>
            <person name="Devos K.M."/>
        </authorList>
    </citation>
    <scope>NUCLEOTIDE SEQUENCE [LARGE SCALE GENOMIC DNA]</scope>
    <source>
        <strain evidence="2">cv. Yugu1</strain>
    </source>
</reference>
<protein>
    <submittedName>
        <fullName evidence="1">Uncharacterized protein</fullName>
    </submittedName>
</protein>
<dbReference type="Proteomes" id="UP000004995">
    <property type="component" value="Unassembled WGS sequence"/>
</dbReference>
<dbReference type="InParanoid" id="K3ZYX8"/>
<evidence type="ECO:0000313" key="2">
    <source>
        <dbReference type="Proteomes" id="UP000004995"/>
    </source>
</evidence>
<organism evidence="1 2">
    <name type="scientific">Setaria italica</name>
    <name type="common">Foxtail millet</name>
    <name type="synonym">Panicum italicum</name>
    <dbReference type="NCBI Taxonomy" id="4555"/>
    <lineage>
        <taxon>Eukaryota</taxon>
        <taxon>Viridiplantae</taxon>
        <taxon>Streptophyta</taxon>
        <taxon>Embryophyta</taxon>
        <taxon>Tracheophyta</taxon>
        <taxon>Spermatophyta</taxon>
        <taxon>Magnoliopsida</taxon>
        <taxon>Liliopsida</taxon>
        <taxon>Poales</taxon>
        <taxon>Poaceae</taxon>
        <taxon>PACMAD clade</taxon>
        <taxon>Panicoideae</taxon>
        <taxon>Panicodae</taxon>
        <taxon>Paniceae</taxon>
        <taxon>Cenchrinae</taxon>
        <taxon>Setaria</taxon>
    </lineage>
</organism>
<evidence type="ECO:0000313" key="1">
    <source>
        <dbReference type="EnsemblPlants" id="KQL26323"/>
    </source>
</evidence>
<reference evidence="1" key="2">
    <citation type="submission" date="2018-08" db="UniProtKB">
        <authorList>
            <consortium name="EnsemblPlants"/>
        </authorList>
    </citation>
    <scope>IDENTIFICATION</scope>
    <source>
        <strain evidence="1">Yugu1</strain>
    </source>
</reference>